<keyword evidence="9" id="KW-1185">Reference proteome</keyword>
<evidence type="ECO:0000256" key="1">
    <source>
        <dbReference type="ARBA" id="ARBA00004370"/>
    </source>
</evidence>
<dbReference type="Pfam" id="PF00672">
    <property type="entry name" value="HAMP"/>
    <property type="match status" value="1"/>
</dbReference>
<dbReference type="InterPro" id="IPR047347">
    <property type="entry name" value="YvaQ-like_sensor"/>
</dbReference>
<evidence type="ECO:0000313" key="8">
    <source>
        <dbReference type="EMBL" id="WIT12301.1"/>
    </source>
</evidence>
<dbReference type="GO" id="GO:0004888">
    <property type="term" value="F:transmembrane signaling receptor activity"/>
    <property type="evidence" value="ECO:0007669"/>
    <property type="project" value="InterPro"/>
</dbReference>
<evidence type="ECO:0000256" key="3">
    <source>
        <dbReference type="ARBA" id="ARBA00029447"/>
    </source>
</evidence>
<comment type="similarity">
    <text evidence="3">Belongs to the methyl-accepting chemotaxis (MCP) protein family.</text>
</comment>
<dbReference type="PROSITE" id="PS50885">
    <property type="entry name" value="HAMP"/>
    <property type="match status" value="1"/>
</dbReference>
<dbReference type="SMART" id="SM00304">
    <property type="entry name" value="HAMP"/>
    <property type="match status" value="1"/>
</dbReference>
<reference evidence="8" key="1">
    <citation type="submission" date="2023-01" db="EMBL/GenBank/DDBJ databases">
        <title>Whole genome sequence of Paucibacter sp. S2-9 isolated from pond sediment.</title>
        <authorList>
            <person name="Jung J.Y."/>
        </authorList>
    </citation>
    <scope>NUCLEOTIDE SEQUENCE</scope>
    <source>
        <strain evidence="8">S2-9</strain>
    </source>
</reference>
<feature type="domain" description="Methyl-accepting transducer" evidence="6">
    <location>
        <begin position="272"/>
        <end position="501"/>
    </location>
</feature>
<proteinExistence type="inferred from homology"/>
<dbReference type="CDD" id="cd06225">
    <property type="entry name" value="HAMP"/>
    <property type="match status" value="1"/>
</dbReference>
<feature type="domain" description="HAMP" evidence="7">
    <location>
        <begin position="215"/>
        <end position="267"/>
    </location>
</feature>
<dbReference type="GO" id="GO:0007165">
    <property type="term" value="P:signal transduction"/>
    <property type="evidence" value="ECO:0007669"/>
    <property type="project" value="UniProtKB-KW"/>
</dbReference>
<dbReference type="PRINTS" id="PR00260">
    <property type="entry name" value="CHEMTRNSDUCR"/>
</dbReference>
<evidence type="ECO:0000256" key="5">
    <source>
        <dbReference type="SAM" id="MobiDB-lite"/>
    </source>
</evidence>
<keyword evidence="2" id="KW-0488">Methylation</keyword>
<dbReference type="AlphaFoldDB" id="A0AA95NK00"/>
<dbReference type="Pfam" id="PF12729">
    <property type="entry name" value="4HB_MCP_1"/>
    <property type="match status" value="1"/>
</dbReference>
<feature type="compositionally biased region" description="Low complexity" evidence="5">
    <location>
        <begin position="296"/>
        <end position="307"/>
    </location>
</feature>
<dbReference type="CDD" id="cd11386">
    <property type="entry name" value="MCP_signal"/>
    <property type="match status" value="1"/>
</dbReference>
<keyword evidence="4" id="KW-0807">Transducer</keyword>
<evidence type="ECO:0000256" key="2">
    <source>
        <dbReference type="ARBA" id="ARBA00022481"/>
    </source>
</evidence>
<dbReference type="Proteomes" id="UP001177769">
    <property type="component" value="Chromosome"/>
</dbReference>
<dbReference type="InterPro" id="IPR051310">
    <property type="entry name" value="MCP_chemotaxis"/>
</dbReference>
<gene>
    <name evidence="8" type="ORF">PFX98_01470</name>
</gene>
<dbReference type="FunFam" id="1.10.287.950:FF:000001">
    <property type="entry name" value="Methyl-accepting chemotaxis sensory transducer"/>
    <property type="match status" value="1"/>
</dbReference>
<protein>
    <submittedName>
        <fullName evidence="8">Methyl-accepting chemotaxis protein</fullName>
    </submittedName>
</protein>
<comment type="subcellular location">
    <subcellularLocation>
        <location evidence="1">Membrane</location>
    </subcellularLocation>
</comment>
<dbReference type="InterPro" id="IPR024478">
    <property type="entry name" value="HlyB_4HB_MCP"/>
</dbReference>
<dbReference type="GO" id="GO:0006935">
    <property type="term" value="P:chemotaxis"/>
    <property type="evidence" value="ECO:0007669"/>
    <property type="project" value="InterPro"/>
</dbReference>
<dbReference type="InterPro" id="IPR004089">
    <property type="entry name" value="MCPsignal_dom"/>
</dbReference>
<accession>A0AA95NK00</accession>
<dbReference type="InterPro" id="IPR004090">
    <property type="entry name" value="Chemotax_Me-accpt_rcpt"/>
</dbReference>
<dbReference type="EMBL" id="CP116346">
    <property type="protein sequence ID" value="WIT12301.1"/>
    <property type="molecule type" value="Genomic_DNA"/>
</dbReference>
<dbReference type="SUPFAM" id="SSF58104">
    <property type="entry name" value="Methyl-accepting chemotaxis protein (MCP) signaling domain"/>
    <property type="match status" value="1"/>
</dbReference>
<dbReference type="PROSITE" id="PS50111">
    <property type="entry name" value="CHEMOTAXIS_TRANSDUC_2"/>
    <property type="match status" value="1"/>
</dbReference>
<dbReference type="PANTHER" id="PTHR43531">
    <property type="entry name" value="PROTEIN ICFG"/>
    <property type="match status" value="1"/>
</dbReference>
<dbReference type="CDD" id="cd19411">
    <property type="entry name" value="MCP2201-like_sensor"/>
    <property type="match status" value="1"/>
</dbReference>
<dbReference type="Gene3D" id="1.10.287.950">
    <property type="entry name" value="Methyl-accepting chemotaxis protein"/>
    <property type="match status" value="1"/>
</dbReference>
<organism evidence="8 9">
    <name type="scientific">Paucibacter sediminis</name>
    <dbReference type="NCBI Taxonomy" id="3019553"/>
    <lineage>
        <taxon>Bacteria</taxon>
        <taxon>Pseudomonadati</taxon>
        <taxon>Pseudomonadota</taxon>
        <taxon>Betaproteobacteria</taxon>
        <taxon>Burkholderiales</taxon>
        <taxon>Sphaerotilaceae</taxon>
        <taxon>Roseateles</taxon>
    </lineage>
</organism>
<dbReference type="PANTHER" id="PTHR43531:SF14">
    <property type="entry name" value="METHYL-ACCEPTING CHEMOTAXIS PROTEIN I-RELATED"/>
    <property type="match status" value="1"/>
</dbReference>
<dbReference type="Pfam" id="PF00015">
    <property type="entry name" value="MCPsignal"/>
    <property type="match status" value="1"/>
</dbReference>
<dbReference type="InterPro" id="IPR003660">
    <property type="entry name" value="HAMP_dom"/>
</dbReference>
<evidence type="ECO:0000256" key="4">
    <source>
        <dbReference type="PROSITE-ProRule" id="PRU00284"/>
    </source>
</evidence>
<dbReference type="RefSeq" id="WP_285233393.1">
    <property type="nucleotide sequence ID" value="NZ_CP116346.1"/>
</dbReference>
<dbReference type="KEGG" id="pais:PFX98_01470"/>
<evidence type="ECO:0000259" key="6">
    <source>
        <dbReference type="PROSITE" id="PS50111"/>
    </source>
</evidence>
<evidence type="ECO:0000259" key="7">
    <source>
        <dbReference type="PROSITE" id="PS50885"/>
    </source>
</evidence>
<feature type="region of interest" description="Disordered" evidence="5">
    <location>
        <begin position="288"/>
        <end position="311"/>
    </location>
</feature>
<dbReference type="SMART" id="SM00283">
    <property type="entry name" value="MA"/>
    <property type="match status" value="1"/>
</dbReference>
<dbReference type="GO" id="GO:0005886">
    <property type="term" value="C:plasma membrane"/>
    <property type="evidence" value="ECO:0007669"/>
    <property type="project" value="TreeGrafter"/>
</dbReference>
<evidence type="ECO:0000313" key="9">
    <source>
        <dbReference type="Proteomes" id="UP001177769"/>
    </source>
</evidence>
<name>A0AA95NK00_9BURK</name>
<sequence>MHKLKMSVGRRLALSFGAVLALLLLLAVLAALQMRSVGARVEQLVQVNNAKSAQANSMLHAINEMAIQARSVTLLTDVKEIDAEVKVLNAAVERYKGIESKLADLMSQQGDADEQALMKAVQEGAAKTIPLLQRAAKEGQDGANIEATLTLTQAVKPVETAWRRKVTEIVEAQERMSQAASVEISAGARQSLWVLGLLSLAALAVGTLLAWRITRSIKRPVDRAIVVAERIAQGDLSSSFVPESDDELGQLLAGLAAMQDKLRELVGEIRHTAESIQTASQEVASGNLDLSQRTEQTASSLQTSASQMEQLTGTVRQSADSAAQANQLAHSAAQVATRGGQVVGEVVTTMDSISHSARKIGDIIGVIDGIAFQTNILALNAAVEAARAGEQGRGFAVVASEVRSLAQRSAEAAKEIKTLIGHSLENVDAGARLVGDAGSTMQEIVSSVQRVADIIGEVTASSGEQSQGLTRVNQAVSQLDQMTQQNAALVEESAAAAESLKDQSLRLGGLVQAFVLSREDRERLGRG</sequence>